<dbReference type="EMBL" id="MU253819">
    <property type="protein sequence ID" value="KAG9246062.1"/>
    <property type="molecule type" value="Genomic_DNA"/>
</dbReference>
<feature type="domain" description="Enoyl reductase (ER)" evidence="5">
    <location>
        <begin position="48"/>
        <end position="356"/>
    </location>
</feature>
<dbReference type="SMART" id="SM00829">
    <property type="entry name" value="PKS_ER"/>
    <property type="match status" value="1"/>
</dbReference>
<dbReference type="InterPro" id="IPR013149">
    <property type="entry name" value="ADH-like_C"/>
</dbReference>
<dbReference type="SUPFAM" id="SSF51735">
    <property type="entry name" value="NAD(P)-binding Rossmann-fold domains"/>
    <property type="match status" value="1"/>
</dbReference>
<reference evidence="6" key="1">
    <citation type="journal article" date="2021" name="IMA Fungus">
        <title>Genomic characterization of three marine fungi, including Emericellopsis atlantica sp. nov. with signatures of a generalist lifestyle and marine biomass degradation.</title>
        <authorList>
            <person name="Hagestad O.C."/>
            <person name="Hou L."/>
            <person name="Andersen J.H."/>
            <person name="Hansen E.H."/>
            <person name="Altermark B."/>
            <person name="Li C."/>
            <person name="Kuhnert E."/>
            <person name="Cox R.J."/>
            <person name="Crous P.W."/>
            <person name="Spatafora J.W."/>
            <person name="Lail K."/>
            <person name="Amirebrahimi M."/>
            <person name="Lipzen A."/>
            <person name="Pangilinan J."/>
            <person name="Andreopoulos W."/>
            <person name="Hayes R.D."/>
            <person name="Ng V."/>
            <person name="Grigoriev I.V."/>
            <person name="Jackson S.A."/>
            <person name="Sutton T.D.S."/>
            <person name="Dobson A.D.W."/>
            <person name="Rama T."/>
        </authorList>
    </citation>
    <scope>NUCLEOTIDE SEQUENCE</scope>
    <source>
        <strain evidence="6">TRa3180A</strain>
    </source>
</reference>
<name>A0A9P7Z6M2_9HELO</name>
<dbReference type="Pfam" id="PF08240">
    <property type="entry name" value="ADH_N"/>
    <property type="match status" value="1"/>
</dbReference>
<proteinExistence type="predicted"/>
<evidence type="ECO:0000256" key="4">
    <source>
        <dbReference type="ARBA" id="ARBA00070796"/>
    </source>
</evidence>
<sequence length="358" mass="39165">MSIRITTLLLRTSFQTKPRIAQFNSYFQRYTMASIPTTMKAAQYSKNGGVEILQYTDVSVPKPKDNEVLVKNEYVGLNYIDIYYRTGLYSAPLPQITGREAEGTVVALGASTPGIKIGDRVAYLHESTGAEYTAVPAAKVYTIPATIAPGVAAASLLQGLTALTLIREAHYVKKGDWVLVHAAAGGVGLLLVQLLKAVGARVIGTSSSKEKLELARENGVEFPVNYKDDDVVARVKEITGGEGVRVVFDSTGKDQFDNDLQVVTRKGSIVSFGNSSGKVPPISLDVLAAKNLKLLRPRLFNYITTREEFERYTGELFEFITKGQLNVKIHETYPLADVARAHTDIESRKTSGKLLFKV</sequence>
<dbReference type="GO" id="GO:0005829">
    <property type="term" value="C:cytosol"/>
    <property type="evidence" value="ECO:0007669"/>
    <property type="project" value="TreeGrafter"/>
</dbReference>
<evidence type="ECO:0000256" key="1">
    <source>
        <dbReference type="ARBA" id="ARBA00022857"/>
    </source>
</evidence>
<dbReference type="AlphaFoldDB" id="A0A9P7Z6M2"/>
<keyword evidence="1" id="KW-0521">NADP</keyword>
<dbReference type="GO" id="GO:0008270">
    <property type="term" value="F:zinc ion binding"/>
    <property type="evidence" value="ECO:0007669"/>
    <property type="project" value="InterPro"/>
</dbReference>
<evidence type="ECO:0000259" key="5">
    <source>
        <dbReference type="SMART" id="SM00829"/>
    </source>
</evidence>
<dbReference type="PANTHER" id="PTHR48106">
    <property type="entry name" value="QUINONE OXIDOREDUCTASE PIG3-RELATED"/>
    <property type="match status" value="1"/>
</dbReference>
<evidence type="ECO:0000313" key="6">
    <source>
        <dbReference type="EMBL" id="KAG9246062.1"/>
    </source>
</evidence>
<dbReference type="InterPro" id="IPR013154">
    <property type="entry name" value="ADH-like_N"/>
</dbReference>
<accession>A0A9P7Z6M2</accession>
<dbReference type="GO" id="GO:0070402">
    <property type="term" value="F:NADPH binding"/>
    <property type="evidence" value="ECO:0007669"/>
    <property type="project" value="TreeGrafter"/>
</dbReference>
<dbReference type="OrthoDB" id="48317at2759"/>
<keyword evidence="7" id="KW-1185">Reference proteome</keyword>
<dbReference type="InterPro" id="IPR047618">
    <property type="entry name" value="QOR-like"/>
</dbReference>
<protein>
    <recommendedName>
        <fullName evidence="4">Probable quinone oxidoreductase</fullName>
    </recommendedName>
    <alternativeName>
        <fullName evidence="3">NADPH:quinone reductase</fullName>
    </alternativeName>
</protein>
<dbReference type="InterPro" id="IPR002364">
    <property type="entry name" value="Quin_OxRdtase/zeta-crystal_CS"/>
</dbReference>
<dbReference type="CDD" id="cd05286">
    <property type="entry name" value="QOR2"/>
    <property type="match status" value="1"/>
</dbReference>
<gene>
    <name evidence="6" type="ORF">BJ878DRAFT_498688</name>
</gene>
<dbReference type="GO" id="GO:0003960">
    <property type="term" value="F:quinone reductase (NADPH) activity"/>
    <property type="evidence" value="ECO:0007669"/>
    <property type="project" value="InterPro"/>
</dbReference>
<evidence type="ECO:0000256" key="2">
    <source>
        <dbReference type="ARBA" id="ARBA00023002"/>
    </source>
</evidence>
<dbReference type="GO" id="GO:0035925">
    <property type="term" value="F:mRNA 3'-UTR AU-rich region binding"/>
    <property type="evidence" value="ECO:0007669"/>
    <property type="project" value="TreeGrafter"/>
</dbReference>
<dbReference type="FunFam" id="3.40.50.720:FF:000053">
    <property type="entry name" value="Quinone oxidoreductase 1"/>
    <property type="match status" value="1"/>
</dbReference>
<dbReference type="Pfam" id="PF00107">
    <property type="entry name" value="ADH_zinc_N"/>
    <property type="match status" value="1"/>
</dbReference>
<organism evidence="6 7">
    <name type="scientific">Calycina marina</name>
    <dbReference type="NCBI Taxonomy" id="1763456"/>
    <lineage>
        <taxon>Eukaryota</taxon>
        <taxon>Fungi</taxon>
        <taxon>Dikarya</taxon>
        <taxon>Ascomycota</taxon>
        <taxon>Pezizomycotina</taxon>
        <taxon>Leotiomycetes</taxon>
        <taxon>Helotiales</taxon>
        <taxon>Pezizellaceae</taxon>
        <taxon>Calycina</taxon>
    </lineage>
</organism>
<dbReference type="PROSITE" id="PS01162">
    <property type="entry name" value="QOR_ZETA_CRYSTAL"/>
    <property type="match status" value="1"/>
</dbReference>
<dbReference type="Proteomes" id="UP000887226">
    <property type="component" value="Unassembled WGS sequence"/>
</dbReference>
<dbReference type="Gene3D" id="3.90.180.10">
    <property type="entry name" value="Medium-chain alcohol dehydrogenases, catalytic domain"/>
    <property type="match status" value="1"/>
</dbReference>
<evidence type="ECO:0000256" key="3">
    <source>
        <dbReference type="ARBA" id="ARBA00043088"/>
    </source>
</evidence>
<dbReference type="PANTHER" id="PTHR48106:SF13">
    <property type="entry name" value="QUINONE OXIDOREDUCTASE-RELATED"/>
    <property type="match status" value="1"/>
</dbReference>
<comment type="caution">
    <text evidence="6">The sequence shown here is derived from an EMBL/GenBank/DDBJ whole genome shotgun (WGS) entry which is preliminary data.</text>
</comment>
<keyword evidence="2" id="KW-0560">Oxidoreductase</keyword>
<evidence type="ECO:0000313" key="7">
    <source>
        <dbReference type="Proteomes" id="UP000887226"/>
    </source>
</evidence>
<dbReference type="InterPro" id="IPR020843">
    <property type="entry name" value="ER"/>
</dbReference>
<dbReference type="Gene3D" id="3.40.50.720">
    <property type="entry name" value="NAD(P)-binding Rossmann-like Domain"/>
    <property type="match status" value="1"/>
</dbReference>
<dbReference type="InterPro" id="IPR011032">
    <property type="entry name" value="GroES-like_sf"/>
</dbReference>
<dbReference type="InterPro" id="IPR036291">
    <property type="entry name" value="NAD(P)-bd_dom_sf"/>
</dbReference>
<dbReference type="SUPFAM" id="SSF50129">
    <property type="entry name" value="GroES-like"/>
    <property type="match status" value="1"/>
</dbReference>